<evidence type="ECO:0000313" key="1">
    <source>
        <dbReference type="EMBL" id="KAB7501315.1"/>
    </source>
</evidence>
<dbReference type="AlphaFoldDB" id="A0A5N5T8C6"/>
<protein>
    <submittedName>
        <fullName evidence="1">Uncharacterized protein</fullName>
    </submittedName>
</protein>
<feature type="non-terminal residue" evidence="1">
    <location>
        <position position="235"/>
    </location>
</feature>
<organism evidence="1 2">
    <name type="scientific">Armadillidium nasatum</name>
    <dbReference type="NCBI Taxonomy" id="96803"/>
    <lineage>
        <taxon>Eukaryota</taxon>
        <taxon>Metazoa</taxon>
        <taxon>Ecdysozoa</taxon>
        <taxon>Arthropoda</taxon>
        <taxon>Crustacea</taxon>
        <taxon>Multicrustacea</taxon>
        <taxon>Malacostraca</taxon>
        <taxon>Eumalacostraca</taxon>
        <taxon>Peracarida</taxon>
        <taxon>Isopoda</taxon>
        <taxon>Oniscidea</taxon>
        <taxon>Crinocheta</taxon>
        <taxon>Armadillidiidae</taxon>
        <taxon>Armadillidium</taxon>
    </lineage>
</organism>
<proteinExistence type="predicted"/>
<keyword evidence="2" id="KW-1185">Reference proteome</keyword>
<comment type="caution">
    <text evidence="1">The sequence shown here is derived from an EMBL/GenBank/DDBJ whole genome shotgun (WGS) entry which is preliminary data.</text>
</comment>
<dbReference type="Proteomes" id="UP000326759">
    <property type="component" value="Unassembled WGS sequence"/>
</dbReference>
<reference evidence="1 2" key="1">
    <citation type="journal article" date="2019" name="PLoS Biol.">
        <title>Sex chromosomes control vertical transmission of feminizing Wolbachia symbionts in an isopod.</title>
        <authorList>
            <person name="Becking T."/>
            <person name="Chebbi M.A."/>
            <person name="Giraud I."/>
            <person name="Moumen B."/>
            <person name="Laverre T."/>
            <person name="Caubet Y."/>
            <person name="Peccoud J."/>
            <person name="Gilbert C."/>
            <person name="Cordaux R."/>
        </authorList>
    </citation>
    <scope>NUCLEOTIDE SEQUENCE [LARGE SCALE GENOMIC DNA]</scope>
    <source>
        <strain evidence="1">ANa2</strain>
        <tissue evidence="1">Whole body excluding digestive tract and cuticle</tissue>
    </source>
</reference>
<evidence type="ECO:0000313" key="2">
    <source>
        <dbReference type="Proteomes" id="UP000326759"/>
    </source>
</evidence>
<accession>A0A5N5T8C6</accession>
<sequence length="235" mass="27495">MNVPENVELLCKSNQPVEDSYSLHKLKYKKEEIYKKKSNLEPIKQDGVNLLEEDDKRQSMKLKSSDQESKIIMVSIDPTSQTFEMLEEDYSAAGLNTKVASPIVKLDNLQSNKWWEPNVSTYLLPKILRQIPTEENVSSDVNYPSDPSPPAGTKIKIINYKYECDHCNLKTITTERFWQHLFKCHIKKEKNVSKVKEYYEIDSNESININKQIQLMYSCLYCDFQASFENRLRLH</sequence>
<dbReference type="EMBL" id="SEYY01011005">
    <property type="protein sequence ID" value="KAB7501315.1"/>
    <property type="molecule type" value="Genomic_DNA"/>
</dbReference>
<name>A0A5N5T8C6_9CRUS</name>
<gene>
    <name evidence="1" type="ORF">Anas_12438</name>
</gene>